<sequence length="306" mass="34299">MADEVMGITDENRDMFQLMNPVKSAVSRIRQIFRQDMPKIIGEQFSRKLTDVEWGQLHLGLARTDLAALGETIRIRNIREMLSDSSKLDLAISKEEETLKGLSKKNLEKVYIEKAKDLAQFMTSYKLDKENHFFARNAMAIAMLAGDNGAMVKDPSPELVASIDRLVSLYAVEMLDPAVKTGLKTLAETEPKGVEFVLGYLRDLRSKEQAKATTKIAQLNGYKGYVPAETKEGVSLIVAADAVHNYLVQQGYTRMGDYRGSGLEAGRKINLSDLGLYRTRHRIRLQDRSTATKGLWHLLSNATSKE</sequence>
<accession>A0ABW3TE93</accession>
<dbReference type="Proteomes" id="UP001597151">
    <property type="component" value="Unassembled WGS sequence"/>
</dbReference>
<reference evidence="2" key="1">
    <citation type="journal article" date="2019" name="Int. J. Syst. Evol. Microbiol.">
        <title>The Global Catalogue of Microorganisms (GCM) 10K type strain sequencing project: providing services to taxonomists for standard genome sequencing and annotation.</title>
        <authorList>
            <consortium name="The Broad Institute Genomics Platform"/>
            <consortium name="The Broad Institute Genome Sequencing Center for Infectious Disease"/>
            <person name="Wu L."/>
            <person name="Ma J."/>
        </authorList>
    </citation>
    <scope>NUCLEOTIDE SEQUENCE [LARGE SCALE GENOMIC DNA]</scope>
    <source>
        <strain evidence="2">CCUG 55328</strain>
    </source>
</reference>
<organism evidence="1 2">
    <name type="scientific">Seohaeicola saemankumensis</name>
    <dbReference type="NCBI Taxonomy" id="481181"/>
    <lineage>
        <taxon>Bacteria</taxon>
        <taxon>Pseudomonadati</taxon>
        <taxon>Pseudomonadota</taxon>
        <taxon>Alphaproteobacteria</taxon>
        <taxon>Rhodobacterales</taxon>
        <taxon>Roseobacteraceae</taxon>
        <taxon>Seohaeicola</taxon>
    </lineage>
</organism>
<evidence type="ECO:0000313" key="1">
    <source>
        <dbReference type="EMBL" id="MFD1194367.1"/>
    </source>
</evidence>
<gene>
    <name evidence="1" type="ORF">ACFQ3C_06775</name>
</gene>
<dbReference type="EMBL" id="JBHTKR010000002">
    <property type="protein sequence ID" value="MFD1194367.1"/>
    <property type="molecule type" value="Genomic_DNA"/>
</dbReference>
<evidence type="ECO:0000313" key="2">
    <source>
        <dbReference type="Proteomes" id="UP001597151"/>
    </source>
</evidence>
<protein>
    <submittedName>
        <fullName evidence="1">Uncharacterized protein</fullName>
    </submittedName>
</protein>
<dbReference type="RefSeq" id="WP_380789793.1">
    <property type="nucleotide sequence ID" value="NZ_JBHTKR010000002.1"/>
</dbReference>
<name>A0ABW3TE93_9RHOB</name>
<proteinExistence type="predicted"/>
<keyword evidence="2" id="KW-1185">Reference proteome</keyword>
<comment type="caution">
    <text evidence="1">The sequence shown here is derived from an EMBL/GenBank/DDBJ whole genome shotgun (WGS) entry which is preliminary data.</text>
</comment>